<proteinExistence type="predicted"/>
<evidence type="ECO:0000256" key="2">
    <source>
        <dbReference type="PROSITE-ProRule" id="PRU00335"/>
    </source>
</evidence>
<dbReference type="Pfam" id="PF00440">
    <property type="entry name" value="TetR_N"/>
    <property type="match status" value="1"/>
</dbReference>
<dbReference type="InterPro" id="IPR001647">
    <property type="entry name" value="HTH_TetR"/>
</dbReference>
<dbReference type="InterPro" id="IPR050624">
    <property type="entry name" value="HTH-type_Tx_Regulator"/>
</dbReference>
<dbReference type="Gene3D" id="1.10.10.60">
    <property type="entry name" value="Homeodomain-like"/>
    <property type="match status" value="1"/>
</dbReference>
<organism evidence="4 5">
    <name type="scientific">Campylobacter anatolicus</name>
    <dbReference type="NCBI Taxonomy" id="2829105"/>
    <lineage>
        <taxon>Bacteria</taxon>
        <taxon>Pseudomonadati</taxon>
        <taxon>Campylobacterota</taxon>
        <taxon>Epsilonproteobacteria</taxon>
        <taxon>Campylobacterales</taxon>
        <taxon>Campylobacteraceae</taxon>
        <taxon>Campylobacter</taxon>
    </lineage>
</organism>
<dbReference type="Proteomes" id="UP000682951">
    <property type="component" value="Unassembled WGS sequence"/>
</dbReference>
<gene>
    <name evidence="4" type="ORF">KDD93_01465</name>
</gene>
<sequence length="205" mass="23788">MGISEKGKKRYETIMNVGLELFLKKGYENTSLNDIVSKGGGSLASIYKFFKNKDGLFIAIIQENMDNVLKDLDEKMNMQISNDLEEILFRFGMIYLDLFCQKDSIALSRLVLSECYKSKDLCENFTTNIVGRTCKILTNYLQRDDIRPKLKNYDLNIIALKFCALVREPYHLDAVILGKEIKMDEKQKEENVRKVVDLFLHGIYR</sequence>
<protein>
    <submittedName>
        <fullName evidence="4">TetR/AcrR family transcriptional regulator</fullName>
    </submittedName>
</protein>
<evidence type="ECO:0000313" key="4">
    <source>
        <dbReference type="EMBL" id="MBR8463244.1"/>
    </source>
</evidence>
<reference evidence="4 5" key="1">
    <citation type="submission" date="2021-04" db="EMBL/GenBank/DDBJ databases">
        <title>Molecular and phenotypic characterization and identification of bacterial isolates recovered from the Anatolian ground squirrels (Spermophilus xanthoprymnus) and which have the potential to form a new species in the Campylobacter genus.</title>
        <authorList>
            <person name="Aydin F."/>
            <person name="Abay S."/>
            <person name="Kayman T."/>
            <person name="Karakaya E."/>
            <person name="Mustak H.K."/>
            <person name="Mustak I.B."/>
            <person name="Bilgin N."/>
            <person name="Duzler A."/>
            <person name="Sahin O."/>
            <person name="Guran O."/>
            <person name="Saticioglu I.B."/>
        </authorList>
    </citation>
    <scope>NUCLEOTIDE SEQUENCE [LARGE SCALE GENOMIC DNA]</scope>
    <source>
        <strain evidence="5">faydin-G24</strain>
    </source>
</reference>
<feature type="DNA-binding region" description="H-T-H motif" evidence="2">
    <location>
        <begin position="31"/>
        <end position="50"/>
    </location>
</feature>
<dbReference type="PANTHER" id="PTHR43479:SF11">
    <property type="entry name" value="ACREF_ENVCD OPERON REPRESSOR-RELATED"/>
    <property type="match status" value="1"/>
</dbReference>
<evidence type="ECO:0000259" key="3">
    <source>
        <dbReference type="PROSITE" id="PS50977"/>
    </source>
</evidence>
<name>A0ABS5HG38_9BACT</name>
<keyword evidence="1 2" id="KW-0238">DNA-binding</keyword>
<dbReference type="PRINTS" id="PR00455">
    <property type="entry name" value="HTHTETR"/>
</dbReference>
<dbReference type="EMBL" id="JAGSSW010000001">
    <property type="protein sequence ID" value="MBR8463244.1"/>
    <property type="molecule type" value="Genomic_DNA"/>
</dbReference>
<dbReference type="RefSeq" id="WP_212140624.1">
    <property type="nucleotide sequence ID" value="NZ_JAGSSW010000001.1"/>
</dbReference>
<feature type="domain" description="HTH tetR-type" evidence="3">
    <location>
        <begin position="8"/>
        <end position="68"/>
    </location>
</feature>
<dbReference type="InterPro" id="IPR039536">
    <property type="entry name" value="TetR_C_Proteobacteria"/>
</dbReference>
<dbReference type="PROSITE" id="PS50977">
    <property type="entry name" value="HTH_TETR_2"/>
    <property type="match status" value="1"/>
</dbReference>
<dbReference type="SUPFAM" id="SSF46689">
    <property type="entry name" value="Homeodomain-like"/>
    <property type="match status" value="1"/>
</dbReference>
<dbReference type="PANTHER" id="PTHR43479">
    <property type="entry name" value="ACREF/ENVCD OPERON REPRESSOR-RELATED"/>
    <property type="match status" value="1"/>
</dbReference>
<comment type="caution">
    <text evidence="4">The sequence shown here is derived from an EMBL/GenBank/DDBJ whole genome shotgun (WGS) entry which is preliminary data.</text>
</comment>
<keyword evidence="5" id="KW-1185">Reference proteome</keyword>
<accession>A0ABS5HG38</accession>
<evidence type="ECO:0000256" key="1">
    <source>
        <dbReference type="ARBA" id="ARBA00023125"/>
    </source>
</evidence>
<dbReference type="Pfam" id="PF14246">
    <property type="entry name" value="TetR_C_7"/>
    <property type="match status" value="1"/>
</dbReference>
<dbReference type="InterPro" id="IPR009057">
    <property type="entry name" value="Homeodomain-like_sf"/>
</dbReference>
<dbReference type="Gene3D" id="1.10.357.10">
    <property type="entry name" value="Tetracycline Repressor, domain 2"/>
    <property type="match status" value="1"/>
</dbReference>
<evidence type="ECO:0000313" key="5">
    <source>
        <dbReference type="Proteomes" id="UP000682951"/>
    </source>
</evidence>